<keyword evidence="14 19" id="KW-0464">Manganese</keyword>
<comment type="cofactor">
    <cofactor evidence="19">
        <name>Mg(2+)</name>
        <dbReference type="ChEBI" id="CHEBI:18420"/>
    </cofactor>
    <cofactor evidence="19">
        <name>Mn(2+)</name>
        <dbReference type="ChEBI" id="CHEBI:29035"/>
    </cofactor>
    <text evidence="19">Binds 2 divalent metal cations per subunit. Magnesium or manganese.</text>
</comment>
<feature type="region of interest" description="DHBP synthase" evidence="19">
    <location>
        <begin position="1"/>
        <end position="202"/>
    </location>
</feature>
<feature type="binding site" evidence="19">
    <location>
        <position position="165"/>
    </location>
    <ligand>
        <name>D-ribulose 5-phosphate</name>
        <dbReference type="ChEBI" id="CHEBI:58121"/>
    </ligand>
</feature>
<dbReference type="GO" id="GO:0008270">
    <property type="term" value="F:zinc ion binding"/>
    <property type="evidence" value="ECO:0007669"/>
    <property type="project" value="UniProtKB-UniRule"/>
</dbReference>
<dbReference type="InterPro" id="IPR017945">
    <property type="entry name" value="DHBP_synth_RibB-like_a/b_dom"/>
</dbReference>
<evidence type="ECO:0000313" key="21">
    <source>
        <dbReference type="EMBL" id="NEZ45754.1"/>
    </source>
</evidence>
<comment type="cofactor">
    <cofactor evidence="2">
        <name>Mn(2+)</name>
        <dbReference type="ChEBI" id="CHEBI:29035"/>
    </cofactor>
</comment>
<feature type="binding site" evidence="19">
    <location>
        <position position="269"/>
    </location>
    <ligand>
        <name>Zn(2+)</name>
        <dbReference type="ChEBI" id="CHEBI:29105"/>
        <note>catalytic</note>
    </ligand>
</feature>
<dbReference type="SUPFAM" id="SSF142695">
    <property type="entry name" value="RibA-like"/>
    <property type="match status" value="1"/>
</dbReference>
<evidence type="ECO:0000259" key="20">
    <source>
        <dbReference type="Pfam" id="PF00925"/>
    </source>
</evidence>
<evidence type="ECO:0000256" key="16">
    <source>
        <dbReference type="ARBA" id="ARBA00023268"/>
    </source>
</evidence>
<feature type="binding site" evidence="19">
    <location>
        <position position="358"/>
    </location>
    <ligand>
        <name>GTP</name>
        <dbReference type="ChEBI" id="CHEBI:37565"/>
    </ligand>
</feature>
<evidence type="ECO:0000256" key="3">
    <source>
        <dbReference type="ARBA" id="ARBA00002284"/>
    </source>
</evidence>
<keyword evidence="11 19" id="KW-0862">Zinc</keyword>
<proteinExistence type="inferred from homology"/>
<evidence type="ECO:0000256" key="15">
    <source>
        <dbReference type="ARBA" id="ARBA00023239"/>
    </source>
</evidence>
<evidence type="ECO:0000256" key="7">
    <source>
        <dbReference type="ARBA" id="ARBA00022619"/>
    </source>
</evidence>
<evidence type="ECO:0000256" key="5">
    <source>
        <dbReference type="ARBA" id="ARBA00004904"/>
    </source>
</evidence>
<comment type="caution">
    <text evidence="21">The sequence shown here is derived from an EMBL/GenBank/DDBJ whole genome shotgun (WGS) entry which is preliminary data.</text>
</comment>
<feature type="binding site" evidence="19">
    <location>
        <position position="274"/>
    </location>
    <ligand>
        <name>GTP</name>
        <dbReference type="ChEBI" id="CHEBI:37565"/>
    </ligand>
</feature>
<dbReference type="HAMAP" id="MF_01283">
    <property type="entry name" value="RibBA"/>
    <property type="match status" value="1"/>
</dbReference>
<feature type="region of interest" description="GTP cyclohydrolase II" evidence="19">
    <location>
        <begin position="203"/>
        <end position="401"/>
    </location>
</feature>
<keyword evidence="22" id="KW-1185">Reference proteome</keyword>
<feature type="binding site" evidence="19">
    <location>
        <begin position="253"/>
        <end position="257"/>
    </location>
    <ligand>
        <name>GTP</name>
        <dbReference type="ChEBI" id="CHEBI:37565"/>
    </ligand>
</feature>
<feature type="binding site" evidence="19">
    <location>
        <position position="30"/>
    </location>
    <ligand>
        <name>Mg(2+)</name>
        <dbReference type="ChEBI" id="CHEBI:18420"/>
        <label>1</label>
    </ligand>
</feature>
<evidence type="ECO:0000256" key="10">
    <source>
        <dbReference type="ARBA" id="ARBA00022801"/>
    </source>
</evidence>
<dbReference type="FunFam" id="3.40.50.10990:FF:000001">
    <property type="entry name" value="Riboflavin biosynthesis protein RibBA"/>
    <property type="match status" value="1"/>
</dbReference>
<feature type="active site" description="Proton acceptor; for GTP cyclohydrolase activity" evidence="19">
    <location>
        <position position="330"/>
    </location>
</feature>
<feature type="binding site" evidence="19">
    <location>
        <begin position="296"/>
        <end position="298"/>
    </location>
    <ligand>
        <name>GTP</name>
        <dbReference type="ChEBI" id="CHEBI:37565"/>
    </ligand>
</feature>
<comment type="cofactor">
    <cofactor evidence="19">
        <name>Zn(2+)</name>
        <dbReference type="ChEBI" id="CHEBI:29105"/>
    </cofactor>
    <text evidence="19">Binds 1 zinc ion per subunit.</text>
</comment>
<evidence type="ECO:0000256" key="12">
    <source>
        <dbReference type="ARBA" id="ARBA00022842"/>
    </source>
</evidence>
<dbReference type="CDD" id="cd00641">
    <property type="entry name" value="GTP_cyclohydro2"/>
    <property type="match status" value="1"/>
</dbReference>
<feature type="binding site" evidence="19">
    <location>
        <position position="318"/>
    </location>
    <ligand>
        <name>GTP</name>
        <dbReference type="ChEBI" id="CHEBI:37565"/>
    </ligand>
</feature>
<dbReference type="GO" id="GO:0005525">
    <property type="term" value="F:GTP binding"/>
    <property type="evidence" value="ECO:0007669"/>
    <property type="project" value="UniProtKB-KW"/>
</dbReference>
<dbReference type="InterPro" id="IPR032677">
    <property type="entry name" value="GTP_cyclohydro_II"/>
</dbReference>
<organism evidence="21 22">
    <name type="scientific">Clostridium niameyense</name>
    <dbReference type="NCBI Taxonomy" id="1622073"/>
    <lineage>
        <taxon>Bacteria</taxon>
        <taxon>Bacillati</taxon>
        <taxon>Bacillota</taxon>
        <taxon>Clostridia</taxon>
        <taxon>Eubacteriales</taxon>
        <taxon>Clostridiaceae</taxon>
        <taxon>Clostridium</taxon>
    </lineage>
</organism>
<dbReference type="HAMAP" id="MF_00179">
    <property type="entry name" value="RibA"/>
    <property type="match status" value="1"/>
</dbReference>
<keyword evidence="13 19" id="KW-0342">GTP-binding</keyword>
<keyword evidence="9 19" id="KW-0547">Nucleotide-binding</keyword>
<dbReference type="NCBIfam" id="TIGR00506">
    <property type="entry name" value="ribB"/>
    <property type="match status" value="1"/>
</dbReference>
<comment type="similarity">
    <text evidence="19">In the C-terminal section; belongs to the GTP cyclohydrolase II family.</text>
</comment>
<feature type="binding site" evidence="19">
    <location>
        <position position="34"/>
    </location>
    <ligand>
        <name>D-ribulose 5-phosphate</name>
        <dbReference type="ChEBI" id="CHEBI:58121"/>
    </ligand>
</feature>
<feature type="binding site" evidence="19">
    <location>
        <position position="258"/>
    </location>
    <ligand>
        <name>Zn(2+)</name>
        <dbReference type="ChEBI" id="CHEBI:29105"/>
        <note>catalytic</note>
    </ligand>
</feature>
<feature type="binding site" evidence="19">
    <location>
        <position position="144"/>
    </location>
    <ligand>
        <name>Mg(2+)</name>
        <dbReference type="ChEBI" id="CHEBI:18420"/>
        <label>2</label>
    </ligand>
</feature>
<dbReference type="Proteomes" id="UP000473885">
    <property type="component" value="Unassembled WGS sequence"/>
</dbReference>
<evidence type="ECO:0000256" key="2">
    <source>
        <dbReference type="ARBA" id="ARBA00001936"/>
    </source>
</evidence>
<dbReference type="FunFam" id="3.90.870.10:FF:000001">
    <property type="entry name" value="Riboflavin biosynthesis protein RibBA"/>
    <property type="match status" value="1"/>
</dbReference>
<dbReference type="GO" id="GO:0030145">
    <property type="term" value="F:manganese ion binding"/>
    <property type="evidence" value="ECO:0007669"/>
    <property type="project" value="UniProtKB-UniRule"/>
</dbReference>
<accession>A0A6M0R6D4</accession>
<feature type="site" description="Essential for DHBP synthase activity" evidence="19">
    <location>
        <position position="165"/>
    </location>
</feature>
<sequence>MNYKFNSIEEAIEDIREGKIIIVVDDEDRENEGDLLMAAEKVNGDAINFMAREGRGLICTPVEKSRLDELKIGQMVQNNKDNFGTAFTVSVDAVGTTTGISAYERAFTISKIIDKNSKPEDFLKPGHVFPLAAKDGGVLVRAGHTEAAVDMAKLAGFYPAGTICEIMNEDGTMARVPQLIKFAQKHKLKIITIADLIEYRSRKEKLIKALEPVDLPTKYGHFKAIGYEDILTKEEYVALIKGKIKSNTPVLVRVHSECLTGDVFGSLRCDCGEQISASLKQIEEEGAGVLVYMRQEGRGIGLLNKLKAYSLQEKGLDTVEANLALGFEEDLRDYGIGAQILKDLGIKNIKLMTNNPKKIAGLSGYGIKVVERVPIDMGCRNENKMYLKTKKEKMGHFINVG</sequence>
<dbReference type="NCBIfam" id="TIGR00505">
    <property type="entry name" value="ribA"/>
    <property type="match status" value="1"/>
</dbReference>
<dbReference type="InterPro" id="IPR000926">
    <property type="entry name" value="RibA"/>
</dbReference>
<dbReference type="GO" id="GO:0003935">
    <property type="term" value="F:GTP cyclohydrolase II activity"/>
    <property type="evidence" value="ECO:0007669"/>
    <property type="project" value="UniProtKB-UniRule"/>
</dbReference>
<evidence type="ECO:0000256" key="8">
    <source>
        <dbReference type="ARBA" id="ARBA00022723"/>
    </source>
</evidence>
<dbReference type="Pfam" id="PF00926">
    <property type="entry name" value="DHBP_synthase"/>
    <property type="match status" value="1"/>
</dbReference>
<feature type="active site" description="Nucleophile; for GTP cyclohydrolase activity" evidence="19">
    <location>
        <position position="332"/>
    </location>
</feature>
<feature type="binding site" evidence="19">
    <location>
        <begin position="141"/>
        <end position="145"/>
    </location>
    <ligand>
        <name>D-ribulose 5-phosphate</name>
        <dbReference type="ChEBI" id="CHEBI:58121"/>
    </ligand>
</feature>
<keyword evidence="12 19" id="KW-0460">Magnesium</keyword>
<comment type="pathway">
    <text evidence="5 19">Cofactor biosynthesis; riboflavin biosynthesis; 2-hydroxy-3-oxobutyl phosphate from D-ribulose 5-phosphate: step 1/1.</text>
</comment>
<dbReference type="PIRSF" id="PIRSF001259">
    <property type="entry name" value="RibA"/>
    <property type="match status" value="1"/>
</dbReference>
<comment type="function">
    <text evidence="3 19">Catalyzes the conversion of D-ribulose 5-phosphate to formate and 3,4-dihydroxy-2-butanone 4-phosphate.</text>
</comment>
<dbReference type="NCBIfam" id="NF006803">
    <property type="entry name" value="PRK09311.1"/>
    <property type="match status" value="1"/>
</dbReference>
<dbReference type="InterPro" id="IPR016299">
    <property type="entry name" value="Riboflavin_synth_RibBA"/>
</dbReference>
<dbReference type="AlphaFoldDB" id="A0A6M0R6D4"/>
<dbReference type="Gene3D" id="3.40.50.10990">
    <property type="entry name" value="GTP cyclohydrolase II"/>
    <property type="match status" value="1"/>
</dbReference>
<comment type="function">
    <text evidence="17 19">Catalyzes the conversion of GTP to 2,5-diamino-6-ribosylamino-4(3H)-pyrimidinone 5'-phosphate (DARP), formate and pyrophosphate.</text>
</comment>
<dbReference type="GO" id="GO:0005829">
    <property type="term" value="C:cytosol"/>
    <property type="evidence" value="ECO:0007669"/>
    <property type="project" value="TreeGrafter"/>
</dbReference>
<dbReference type="RefSeq" id="WP_163248160.1">
    <property type="nucleotide sequence ID" value="NZ_SXDP01000001.1"/>
</dbReference>
<keyword evidence="8 19" id="KW-0479">Metal-binding</keyword>
<name>A0A6M0R6D4_9CLOT</name>
<dbReference type="PANTHER" id="PTHR21327">
    <property type="entry name" value="GTP CYCLOHYDROLASE II-RELATED"/>
    <property type="match status" value="1"/>
</dbReference>
<feature type="domain" description="GTP cyclohydrolase II" evidence="20">
    <location>
        <begin position="213"/>
        <end position="374"/>
    </location>
</feature>
<evidence type="ECO:0000256" key="18">
    <source>
        <dbReference type="ARBA" id="ARBA00049295"/>
    </source>
</evidence>
<keyword evidence="15 19" id="KW-0456">Lyase</keyword>
<comment type="catalytic activity">
    <reaction evidence="18 19">
        <text>GTP + 4 H2O = 2,5-diamino-6-hydroxy-4-(5-phosphoribosylamino)-pyrimidine + formate + 2 phosphate + 3 H(+)</text>
        <dbReference type="Rhea" id="RHEA:23704"/>
        <dbReference type="ChEBI" id="CHEBI:15377"/>
        <dbReference type="ChEBI" id="CHEBI:15378"/>
        <dbReference type="ChEBI" id="CHEBI:15740"/>
        <dbReference type="ChEBI" id="CHEBI:37565"/>
        <dbReference type="ChEBI" id="CHEBI:43474"/>
        <dbReference type="ChEBI" id="CHEBI:58614"/>
        <dbReference type="EC" id="3.5.4.25"/>
    </reaction>
</comment>
<evidence type="ECO:0000256" key="1">
    <source>
        <dbReference type="ARBA" id="ARBA00000141"/>
    </source>
</evidence>
<dbReference type="EC" id="4.1.99.12" evidence="19"/>
<feature type="site" description="Essential for DHBP synthase activity" evidence="19">
    <location>
        <position position="127"/>
    </location>
</feature>
<evidence type="ECO:0000313" key="22">
    <source>
        <dbReference type="Proteomes" id="UP000473885"/>
    </source>
</evidence>
<evidence type="ECO:0000256" key="11">
    <source>
        <dbReference type="ARBA" id="ARBA00022833"/>
    </source>
</evidence>
<evidence type="ECO:0000256" key="9">
    <source>
        <dbReference type="ARBA" id="ARBA00022741"/>
    </source>
</evidence>
<keyword evidence="10 19" id="KW-0378">Hydrolase</keyword>
<dbReference type="PANTHER" id="PTHR21327:SF18">
    <property type="entry name" value="3,4-DIHYDROXY-2-BUTANONE 4-PHOSPHATE SYNTHASE"/>
    <property type="match status" value="1"/>
</dbReference>
<dbReference type="EMBL" id="SXDP01000001">
    <property type="protein sequence ID" value="NEZ45754.1"/>
    <property type="molecule type" value="Genomic_DNA"/>
</dbReference>
<reference evidence="21 22" key="1">
    <citation type="submission" date="2019-04" db="EMBL/GenBank/DDBJ databases">
        <title>Genome sequencing of Clostridium botulinum Groups I-IV and Clostridium butyricum.</title>
        <authorList>
            <person name="Brunt J."/>
            <person name="Van Vliet A.H.M."/>
            <person name="Stringer S.C."/>
            <person name="Carter A.T."/>
            <person name="Peck M.W."/>
        </authorList>
    </citation>
    <scope>NUCLEOTIDE SEQUENCE [LARGE SCALE GENOMIC DNA]</scope>
    <source>
        <strain evidence="21 22">IFR 18/094</strain>
    </source>
</reference>
<evidence type="ECO:0000256" key="4">
    <source>
        <dbReference type="ARBA" id="ARBA00004853"/>
    </source>
</evidence>
<keyword evidence="7 19" id="KW-0686">Riboflavin biosynthesis</keyword>
<feature type="binding site" evidence="19">
    <location>
        <position position="271"/>
    </location>
    <ligand>
        <name>Zn(2+)</name>
        <dbReference type="ChEBI" id="CHEBI:29105"/>
        <note>catalytic</note>
    </ligand>
</feature>
<comment type="pathway">
    <text evidence="4 19">Cofactor biosynthesis; riboflavin biosynthesis; 5-amino-6-(D-ribitylamino)uracil from GTP: step 1/4.</text>
</comment>
<comment type="catalytic activity">
    <reaction evidence="1 19">
        <text>D-ribulose 5-phosphate = (2S)-2-hydroxy-3-oxobutyl phosphate + formate + H(+)</text>
        <dbReference type="Rhea" id="RHEA:18457"/>
        <dbReference type="ChEBI" id="CHEBI:15378"/>
        <dbReference type="ChEBI" id="CHEBI:15740"/>
        <dbReference type="ChEBI" id="CHEBI:58121"/>
        <dbReference type="ChEBI" id="CHEBI:58830"/>
        <dbReference type="EC" id="4.1.99.12"/>
    </reaction>
</comment>
<dbReference type="Pfam" id="PF00925">
    <property type="entry name" value="GTP_cyclohydro2"/>
    <property type="match status" value="1"/>
</dbReference>
<dbReference type="UniPathway" id="UPA00275">
    <property type="reaction ID" value="UER00399"/>
</dbReference>
<dbReference type="InterPro" id="IPR036144">
    <property type="entry name" value="RibA-like_sf"/>
</dbReference>
<dbReference type="InterPro" id="IPR000422">
    <property type="entry name" value="DHBP_synthase_RibB"/>
</dbReference>
<evidence type="ECO:0000256" key="17">
    <source>
        <dbReference type="ARBA" id="ARBA00043932"/>
    </source>
</evidence>
<evidence type="ECO:0000256" key="13">
    <source>
        <dbReference type="ARBA" id="ARBA00023134"/>
    </source>
</evidence>
<evidence type="ECO:0000256" key="19">
    <source>
        <dbReference type="HAMAP-Rule" id="MF_01283"/>
    </source>
</evidence>
<dbReference type="HAMAP" id="MF_00180">
    <property type="entry name" value="RibB"/>
    <property type="match status" value="1"/>
</dbReference>
<dbReference type="NCBIfam" id="NF001591">
    <property type="entry name" value="PRK00393.1"/>
    <property type="match status" value="1"/>
</dbReference>
<dbReference type="SUPFAM" id="SSF55821">
    <property type="entry name" value="YrdC/RibB"/>
    <property type="match status" value="1"/>
</dbReference>
<dbReference type="EC" id="3.5.4.25" evidence="19"/>
<keyword evidence="16 19" id="KW-0511">Multifunctional enzyme</keyword>
<gene>
    <name evidence="19" type="primary">ribBA</name>
    <name evidence="21" type="ORF">FDF74_00850</name>
</gene>
<dbReference type="GO" id="GO:0000287">
    <property type="term" value="F:magnesium ion binding"/>
    <property type="evidence" value="ECO:0007669"/>
    <property type="project" value="UniProtKB-UniRule"/>
</dbReference>
<evidence type="ECO:0000256" key="14">
    <source>
        <dbReference type="ARBA" id="ARBA00023211"/>
    </source>
</evidence>
<dbReference type="GO" id="GO:0008686">
    <property type="term" value="F:3,4-dihydroxy-2-butanone-4-phosphate synthase activity"/>
    <property type="evidence" value="ECO:0007669"/>
    <property type="project" value="UniProtKB-UniRule"/>
</dbReference>
<feature type="binding site" evidence="19">
    <location>
        <begin position="29"/>
        <end position="30"/>
    </location>
    <ligand>
        <name>D-ribulose 5-phosphate</name>
        <dbReference type="ChEBI" id="CHEBI:58121"/>
    </ligand>
</feature>
<dbReference type="GO" id="GO:0009231">
    <property type="term" value="P:riboflavin biosynthetic process"/>
    <property type="evidence" value="ECO:0007669"/>
    <property type="project" value="UniProtKB-UniRule"/>
</dbReference>
<comment type="similarity">
    <text evidence="6 19">In the N-terminal section; belongs to the DHBP synthase family.</text>
</comment>
<dbReference type="Gene3D" id="3.90.870.10">
    <property type="entry name" value="DHBP synthase"/>
    <property type="match status" value="1"/>
</dbReference>
<protein>
    <recommendedName>
        <fullName evidence="19">Riboflavin biosynthesis protein RibBA</fullName>
    </recommendedName>
    <domain>
        <recommendedName>
            <fullName evidence="19">3,4-dihydroxy-2-butanone 4-phosphate synthase</fullName>
            <shortName evidence="19">DHBP synthase</shortName>
            <ecNumber evidence="19">4.1.99.12</ecNumber>
        </recommendedName>
    </domain>
    <domain>
        <recommendedName>
            <fullName evidence="19">GTP cyclohydrolase-2</fullName>
            <ecNumber evidence="19">3.5.4.25</ecNumber>
        </recommendedName>
        <alternativeName>
            <fullName evidence="19">GTP cyclohydrolase II</fullName>
        </alternativeName>
    </domain>
</protein>
<feature type="binding site" evidence="19">
    <location>
        <position position="30"/>
    </location>
    <ligand>
        <name>Mg(2+)</name>
        <dbReference type="ChEBI" id="CHEBI:18420"/>
        <label>2</label>
    </ligand>
</feature>
<feature type="binding site" evidence="19">
    <location>
        <position position="353"/>
    </location>
    <ligand>
        <name>GTP</name>
        <dbReference type="ChEBI" id="CHEBI:37565"/>
    </ligand>
</feature>
<evidence type="ECO:0000256" key="6">
    <source>
        <dbReference type="ARBA" id="ARBA00005520"/>
    </source>
</evidence>